<gene>
    <name evidence="1" type="ORF">Bpfe_012403</name>
</gene>
<evidence type="ECO:0000313" key="2">
    <source>
        <dbReference type="Proteomes" id="UP001233172"/>
    </source>
</evidence>
<proteinExistence type="predicted"/>
<keyword evidence="2" id="KW-1185">Reference proteome</keyword>
<accession>A0AAD8BNX3</accession>
<organism evidence="1 2">
    <name type="scientific">Biomphalaria pfeifferi</name>
    <name type="common">Bloodfluke planorb</name>
    <name type="synonym">Freshwater snail</name>
    <dbReference type="NCBI Taxonomy" id="112525"/>
    <lineage>
        <taxon>Eukaryota</taxon>
        <taxon>Metazoa</taxon>
        <taxon>Spiralia</taxon>
        <taxon>Lophotrochozoa</taxon>
        <taxon>Mollusca</taxon>
        <taxon>Gastropoda</taxon>
        <taxon>Heterobranchia</taxon>
        <taxon>Euthyneura</taxon>
        <taxon>Panpulmonata</taxon>
        <taxon>Hygrophila</taxon>
        <taxon>Lymnaeoidea</taxon>
        <taxon>Planorbidae</taxon>
        <taxon>Biomphalaria</taxon>
    </lineage>
</organism>
<protein>
    <submittedName>
        <fullName evidence="1">Uncharacterized protein</fullName>
    </submittedName>
</protein>
<dbReference type="Proteomes" id="UP001233172">
    <property type="component" value="Unassembled WGS sequence"/>
</dbReference>
<evidence type="ECO:0000313" key="1">
    <source>
        <dbReference type="EMBL" id="KAK0058079.1"/>
    </source>
</evidence>
<dbReference type="AlphaFoldDB" id="A0AAD8BNX3"/>
<comment type="caution">
    <text evidence="1">The sequence shown here is derived from an EMBL/GenBank/DDBJ whole genome shotgun (WGS) entry which is preliminary data.</text>
</comment>
<reference evidence="1" key="2">
    <citation type="submission" date="2023-04" db="EMBL/GenBank/DDBJ databases">
        <authorList>
            <person name="Bu L."/>
            <person name="Lu L."/>
            <person name="Laidemitt M.R."/>
            <person name="Zhang S.M."/>
            <person name="Mutuku M."/>
            <person name="Mkoji G."/>
            <person name="Steinauer M."/>
            <person name="Loker E.S."/>
        </authorList>
    </citation>
    <scope>NUCLEOTIDE SEQUENCE</scope>
    <source>
        <strain evidence="1">KasaAsao</strain>
        <tissue evidence="1">Whole Snail</tissue>
    </source>
</reference>
<reference evidence="1" key="1">
    <citation type="journal article" date="2023" name="PLoS Negl. Trop. Dis.">
        <title>A genome sequence for Biomphalaria pfeifferi, the major vector snail for the human-infecting parasite Schistosoma mansoni.</title>
        <authorList>
            <person name="Bu L."/>
            <person name="Lu L."/>
            <person name="Laidemitt M.R."/>
            <person name="Zhang S.M."/>
            <person name="Mutuku M."/>
            <person name="Mkoji G."/>
            <person name="Steinauer M."/>
            <person name="Loker E.S."/>
        </authorList>
    </citation>
    <scope>NUCLEOTIDE SEQUENCE</scope>
    <source>
        <strain evidence="1">KasaAsao</strain>
    </source>
</reference>
<sequence length="106" mass="11720">MTLGRAGMRADVLRYIQTAVDADTHTISPCSATLAYTLRVIGENRNGVIISCRKLTAPLGTDSVDLDITTSLLKSNSNTGTREHWIRSKNRTLTWTEIVPEFILQS</sequence>
<dbReference type="EMBL" id="JASAOG010000050">
    <property type="protein sequence ID" value="KAK0058079.1"/>
    <property type="molecule type" value="Genomic_DNA"/>
</dbReference>
<name>A0AAD8BNX3_BIOPF</name>